<dbReference type="Proteomes" id="UP000827872">
    <property type="component" value="Linkage Group LG09"/>
</dbReference>
<accession>A0ACB8FD41</accession>
<gene>
    <name evidence="1" type="ORF">K3G42_018081</name>
</gene>
<proteinExistence type="predicted"/>
<name>A0ACB8FD41_9SAUR</name>
<sequence length="102" mass="11586">MWFSTWAEHVKYTYGITIDIAHSLIRRQMDCSHFLAPKATSRRASQLEYGLVDTAWTIGPVGLPHRSRGSGASVGTHHYASWFSQHGLRWDALLPLLYEEVS</sequence>
<protein>
    <submittedName>
        <fullName evidence="1">Uncharacterized protein</fullName>
    </submittedName>
</protein>
<keyword evidence="2" id="KW-1185">Reference proteome</keyword>
<organism evidence="1 2">
    <name type="scientific">Sphaerodactylus townsendi</name>
    <dbReference type="NCBI Taxonomy" id="933632"/>
    <lineage>
        <taxon>Eukaryota</taxon>
        <taxon>Metazoa</taxon>
        <taxon>Chordata</taxon>
        <taxon>Craniata</taxon>
        <taxon>Vertebrata</taxon>
        <taxon>Euteleostomi</taxon>
        <taxon>Lepidosauria</taxon>
        <taxon>Squamata</taxon>
        <taxon>Bifurcata</taxon>
        <taxon>Gekkota</taxon>
        <taxon>Sphaerodactylidae</taxon>
        <taxon>Sphaerodactylus</taxon>
    </lineage>
</organism>
<comment type="caution">
    <text evidence="1">The sequence shown here is derived from an EMBL/GenBank/DDBJ whole genome shotgun (WGS) entry which is preliminary data.</text>
</comment>
<reference evidence="1" key="1">
    <citation type="submission" date="2021-08" db="EMBL/GenBank/DDBJ databases">
        <title>The first chromosome-level gecko genome reveals the dynamic sex chromosomes of Neotropical dwarf geckos (Sphaerodactylidae: Sphaerodactylus).</title>
        <authorList>
            <person name="Pinto B.J."/>
            <person name="Keating S.E."/>
            <person name="Gamble T."/>
        </authorList>
    </citation>
    <scope>NUCLEOTIDE SEQUENCE</scope>
    <source>
        <strain evidence="1">TG3544</strain>
    </source>
</reference>
<evidence type="ECO:0000313" key="1">
    <source>
        <dbReference type="EMBL" id="KAH8003392.1"/>
    </source>
</evidence>
<dbReference type="EMBL" id="CM037622">
    <property type="protein sequence ID" value="KAH8003392.1"/>
    <property type="molecule type" value="Genomic_DNA"/>
</dbReference>
<evidence type="ECO:0000313" key="2">
    <source>
        <dbReference type="Proteomes" id="UP000827872"/>
    </source>
</evidence>